<dbReference type="SMART" id="SM00271">
    <property type="entry name" value="DnaJ"/>
    <property type="match status" value="1"/>
</dbReference>
<dbReference type="InterPro" id="IPR036869">
    <property type="entry name" value="J_dom_sf"/>
</dbReference>
<evidence type="ECO:0000256" key="2">
    <source>
        <dbReference type="ARBA" id="ARBA00023134"/>
    </source>
</evidence>
<keyword evidence="4" id="KW-1185">Reference proteome</keyword>
<feature type="domain" description="J" evidence="3">
    <location>
        <begin position="3"/>
        <end position="66"/>
    </location>
</feature>
<sequence>MQTYYNLLNLSEDCQQEELKNAYFQLIRQIHPDKGENSDVLLFHQLQEVWKILRVPELRRKYDTWLREQRLRELKQLVEDCRCGVLKLFSVPESFKEPETNMNTSNKVLVLGDSGVGKSTFVNNLAGKYDQIPTSTIGCNVQVFMHQYAAGTPKECFEIVELWDVSGSNVHRKTAANVFFDGAQGVIFVYDLSNSRSEENLAQWTQLLYNCPRHLGPHPIGNRVSDVEHSGQLPTLVVGTRLDLAPHRVKPDPSASRLLQHTDCVYLDCRKEIPAGSTNRLLISRFFDSVVEKARDMENGNSAFTQQRRRRVI</sequence>
<dbReference type="SUPFAM" id="SSF52540">
    <property type="entry name" value="P-loop containing nucleoside triphosphate hydrolases"/>
    <property type="match status" value="1"/>
</dbReference>
<evidence type="ECO:0000313" key="5">
    <source>
        <dbReference type="WBParaSite" id="ACRNAN_scaffold133.g6973.t1"/>
    </source>
</evidence>
<keyword evidence="2" id="KW-0342">GTP-binding</keyword>
<dbReference type="PROSITE" id="PS50076">
    <property type="entry name" value="DNAJ_2"/>
    <property type="match status" value="1"/>
</dbReference>
<evidence type="ECO:0000313" key="4">
    <source>
        <dbReference type="Proteomes" id="UP000887540"/>
    </source>
</evidence>
<dbReference type="AlphaFoldDB" id="A0A914CRW5"/>
<dbReference type="CDD" id="cd06257">
    <property type="entry name" value="DnaJ"/>
    <property type="match status" value="1"/>
</dbReference>
<dbReference type="GO" id="GO:0005525">
    <property type="term" value="F:GTP binding"/>
    <property type="evidence" value="ECO:0007669"/>
    <property type="project" value="UniProtKB-KW"/>
</dbReference>
<dbReference type="SMART" id="SM00175">
    <property type="entry name" value="RAB"/>
    <property type="match status" value="1"/>
</dbReference>
<dbReference type="Pfam" id="PF00226">
    <property type="entry name" value="DnaJ"/>
    <property type="match status" value="1"/>
</dbReference>
<dbReference type="Gene3D" id="1.10.287.110">
    <property type="entry name" value="DnaJ domain"/>
    <property type="match status" value="1"/>
</dbReference>
<evidence type="ECO:0000259" key="3">
    <source>
        <dbReference type="PROSITE" id="PS50076"/>
    </source>
</evidence>
<keyword evidence="1" id="KW-0547">Nucleotide-binding</keyword>
<name>A0A914CRW5_9BILA</name>
<dbReference type="Proteomes" id="UP000887540">
    <property type="component" value="Unplaced"/>
</dbReference>
<organism evidence="4 5">
    <name type="scientific">Acrobeloides nanus</name>
    <dbReference type="NCBI Taxonomy" id="290746"/>
    <lineage>
        <taxon>Eukaryota</taxon>
        <taxon>Metazoa</taxon>
        <taxon>Ecdysozoa</taxon>
        <taxon>Nematoda</taxon>
        <taxon>Chromadorea</taxon>
        <taxon>Rhabditida</taxon>
        <taxon>Tylenchina</taxon>
        <taxon>Cephalobomorpha</taxon>
        <taxon>Cephaloboidea</taxon>
        <taxon>Cephalobidae</taxon>
        <taxon>Acrobeloides</taxon>
    </lineage>
</organism>
<dbReference type="InterPro" id="IPR027417">
    <property type="entry name" value="P-loop_NTPase"/>
</dbReference>
<dbReference type="PRINTS" id="PR00449">
    <property type="entry name" value="RASTRNSFRMNG"/>
</dbReference>
<accession>A0A914CRW5</accession>
<reference evidence="5" key="1">
    <citation type="submission" date="2022-11" db="UniProtKB">
        <authorList>
            <consortium name="WormBaseParasite"/>
        </authorList>
    </citation>
    <scope>IDENTIFICATION</scope>
</reference>
<dbReference type="InterPro" id="IPR025662">
    <property type="entry name" value="Sigma_54_int_dom_ATP-bd_1"/>
</dbReference>
<dbReference type="Gene3D" id="3.40.50.300">
    <property type="entry name" value="P-loop containing nucleotide triphosphate hydrolases"/>
    <property type="match status" value="1"/>
</dbReference>
<dbReference type="PANTHER" id="PTHR24073">
    <property type="entry name" value="DRAB5-RELATED"/>
    <property type="match status" value="1"/>
</dbReference>
<evidence type="ECO:0000256" key="1">
    <source>
        <dbReference type="ARBA" id="ARBA00022741"/>
    </source>
</evidence>
<proteinExistence type="predicted"/>
<dbReference type="PROSITE" id="PS00675">
    <property type="entry name" value="SIGMA54_INTERACT_1"/>
    <property type="match status" value="1"/>
</dbReference>
<protein>
    <submittedName>
        <fullName evidence="5">J domain-containing protein</fullName>
    </submittedName>
</protein>
<dbReference type="SUPFAM" id="SSF46565">
    <property type="entry name" value="Chaperone J-domain"/>
    <property type="match status" value="1"/>
</dbReference>
<dbReference type="Pfam" id="PF08477">
    <property type="entry name" value="Roc"/>
    <property type="match status" value="1"/>
</dbReference>
<dbReference type="WBParaSite" id="ACRNAN_scaffold133.g6973.t1">
    <property type="protein sequence ID" value="ACRNAN_scaffold133.g6973.t1"/>
    <property type="gene ID" value="ACRNAN_scaffold133.g6973"/>
</dbReference>
<dbReference type="PROSITE" id="PS51419">
    <property type="entry name" value="RAB"/>
    <property type="match status" value="1"/>
</dbReference>
<dbReference type="InterPro" id="IPR001623">
    <property type="entry name" value="DnaJ_domain"/>
</dbReference>